<keyword evidence="3" id="KW-1185">Reference proteome</keyword>
<evidence type="ECO:0000313" key="2">
    <source>
        <dbReference type="EMBL" id="MFC3143165.1"/>
    </source>
</evidence>
<reference evidence="3" key="1">
    <citation type="journal article" date="2019" name="Int. J. Syst. Evol. Microbiol.">
        <title>The Global Catalogue of Microorganisms (GCM) 10K type strain sequencing project: providing services to taxonomists for standard genome sequencing and annotation.</title>
        <authorList>
            <consortium name="The Broad Institute Genomics Platform"/>
            <consortium name="The Broad Institute Genome Sequencing Center for Infectious Disease"/>
            <person name="Wu L."/>
            <person name="Ma J."/>
        </authorList>
    </citation>
    <scope>NUCLEOTIDE SEQUENCE [LARGE SCALE GENOMIC DNA]</scope>
    <source>
        <strain evidence="3">KCTC 52366</strain>
    </source>
</reference>
<dbReference type="EMBL" id="JBHRTB010000010">
    <property type="protein sequence ID" value="MFC3143165.1"/>
    <property type="molecule type" value="Genomic_DNA"/>
</dbReference>
<feature type="compositionally biased region" description="Basic and acidic residues" evidence="1">
    <location>
        <begin position="14"/>
        <end position="27"/>
    </location>
</feature>
<proteinExistence type="predicted"/>
<feature type="region of interest" description="Disordered" evidence="1">
    <location>
        <begin position="158"/>
        <end position="203"/>
    </location>
</feature>
<organism evidence="2 3">
    <name type="scientific">Psychromarinibacter halotolerans</name>
    <dbReference type="NCBI Taxonomy" id="1775175"/>
    <lineage>
        <taxon>Bacteria</taxon>
        <taxon>Pseudomonadati</taxon>
        <taxon>Pseudomonadota</taxon>
        <taxon>Alphaproteobacteria</taxon>
        <taxon>Rhodobacterales</taxon>
        <taxon>Paracoccaceae</taxon>
        <taxon>Psychromarinibacter</taxon>
    </lineage>
</organism>
<accession>A0ABV7GT24</accession>
<name>A0ABV7GT24_9RHOB</name>
<protein>
    <recommendedName>
        <fullName evidence="4">Nuclease-like protein</fullName>
    </recommendedName>
</protein>
<sequence length="235" mass="23779">MSGGKGPSGPAGKTWEHSRYKDWRPDYRTAPSQASGGGGGRGSRPPRRRSVVGRLLRFVIAVAVILGLAGPGADFANGLAKAPEGGCAVRVVLDAGRLVTACPDGAALPETVAGYDAPSMLAPGCWAEFSSAFVASLELRKLLFAADVVELRGPGSVVPVADAPPEDDAAETDEDLPADVADTSGEEAPEAAEAAPAPEPVPAGRLRVVADGNDVASAMLSAGIVQPVGEGAWCE</sequence>
<feature type="region of interest" description="Disordered" evidence="1">
    <location>
        <begin position="1"/>
        <end position="47"/>
    </location>
</feature>
<feature type="compositionally biased region" description="Acidic residues" evidence="1">
    <location>
        <begin position="164"/>
        <end position="177"/>
    </location>
</feature>
<gene>
    <name evidence="2" type="ORF">ACFOGP_10620</name>
</gene>
<dbReference type="Proteomes" id="UP001595632">
    <property type="component" value="Unassembled WGS sequence"/>
</dbReference>
<evidence type="ECO:0000313" key="3">
    <source>
        <dbReference type="Proteomes" id="UP001595632"/>
    </source>
</evidence>
<evidence type="ECO:0008006" key="4">
    <source>
        <dbReference type="Google" id="ProtNLM"/>
    </source>
</evidence>
<comment type="caution">
    <text evidence="2">The sequence shown here is derived from an EMBL/GenBank/DDBJ whole genome shotgun (WGS) entry which is preliminary data.</text>
</comment>
<dbReference type="RefSeq" id="WP_275633142.1">
    <property type="nucleotide sequence ID" value="NZ_JARGYD010000004.1"/>
</dbReference>
<evidence type="ECO:0000256" key="1">
    <source>
        <dbReference type="SAM" id="MobiDB-lite"/>
    </source>
</evidence>